<dbReference type="SUPFAM" id="SSF81343">
    <property type="entry name" value="Fumarate reductase respiratory complex transmembrane subunits"/>
    <property type="match status" value="1"/>
</dbReference>
<protein>
    <submittedName>
        <fullName evidence="1">Succinate dehydrogenase</fullName>
    </submittedName>
</protein>
<dbReference type="NCBIfam" id="TIGR02046">
    <property type="entry name" value="sdhC_b558_fam"/>
    <property type="match status" value="1"/>
</dbReference>
<dbReference type="Gene3D" id="1.20.1300.10">
    <property type="entry name" value="Fumarate reductase/succinate dehydrogenase, transmembrane subunit"/>
    <property type="match status" value="1"/>
</dbReference>
<dbReference type="InterPro" id="IPR011138">
    <property type="entry name" value="Cytochrome_b-558"/>
</dbReference>
<proteinExistence type="predicted"/>
<organism evidence="1 2">
    <name type="scientific">Myroides odoratimimus</name>
    <dbReference type="NCBI Taxonomy" id="76832"/>
    <lineage>
        <taxon>Bacteria</taxon>
        <taxon>Pseudomonadati</taxon>
        <taxon>Bacteroidota</taxon>
        <taxon>Flavobacteriia</taxon>
        <taxon>Flavobacteriales</taxon>
        <taxon>Flavobacteriaceae</taxon>
        <taxon>Myroides</taxon>
    </lineage>
</organism>
<dbReference type="AlphaFoldDB" id="A0A0U3GZC0"/>
<dbReference type="eggNOG" id="ENOG502Z7U4">
    <property type="taxonomic scope" value="Bacteria"/>
</dbReference>
<evidence type="ECO:0000313" key="1">
    <source>
        <dbReference type="EMBL" id="ALU27655.1"/>
    </source>
</evidence>
<dbReference type="CDD" id="cd03498">
    <property type="entry name" value="SQR_TypeB_2_TM"/>
    <property type="match status" value="1"/>
</dbReference>
<accession>A0A0U3GZC0</accession>
<gene>
    <name evidence="1" type="ORF">AS202_16535</name>
</gene>
<evidence type="ECO:0000313" key="2">
    <source>
        <dbReference type="Proteomes" id="UP000069030"/>
    </source>
</evidence>
<dbReference type="GO" id="GO:0016020">
    <property type="term" value="C:membrane"/>
    <property type="evidence" value="ECO:0007669"/>
    <property type="project" value="InterPro"/>
</dbReference>
<dbReference type="RefSeq" id="WP_006258447.1">
    <property type="nucleotide sequence ID" value="NZ_BCMQ01000019.1"/>
</dbReference>
<dbReference type="Proteomes" id="UP000069030">
    <property type="component" value="Chromosome"/>
</dbReference>
<dbReference type="KEGG" id="mod:AS202_16535"/>
<reference evidence="1 2" key="1">
    <citation type="journal article" date="2016" name="J. Zhejiang Univ. Sci. B">
        <title>Antibiotic resistance mechanisms of Myroides sp.</title>
        <authorList>
            <person name="Hu S."/>
            <person name="Yuan S."/>
            <person name="Qu H."/>
            <person name="Jiang T."/>
            <person name="Zhou Y."/>
            <person name="Wang M."/>
            <person name="Ming D."/>
        </authorList>
    </citation>
    <scope>NUCLEOTIDE SEQUENCE [LARGE SCALE GENOMIC DNA]</scope>
    <source>
        <strain evidence="1 2">PR63039</strain>
    </source>
</reference>
<dbReference type="GeneID" id="66976595"/>
<sequence>MNTLSRKIVMAATGLFLCFFLLIHFLGNTQLFLEPEHARLSFNAYSHFLTGNPLVKMVSYVLYASIIGHAIYALIITSKNKASGGTYKKDNRGRASKWYSRNMGVLGTIVLIFIVLHFQNFWYVYKFGEIGIDANGNKDLYAVVVTAFQELWLVVVYVIAMVALCYHLIHGITSGVRTLGLFHPKFVRWVNIFGVAYSVIICVGFAAMPIFIYITNLKN</sequence>
<dbReference type="InterPro" id="IPR034804">
    <property type="entry name" value="SQR/QFR_C/D"/>
</dbReference>
<name>A0A0U3GZC0_9FLAO</name>
<dbReference type="EMBL" id="CP013690">
    <property type="protein sequence ID" value="ALU27655.1"/>
    <property type="molecule type" value="Genomic_DNA"/>
</dbReference>